<proteinExistence type="predicted"/>
<dbReference type="SUPFAM" id="SSF48452">
    <property type="entry name" value="TPR-like"/>
    <property type="match status" value="1"/>
</dbReference>
<dbReference type="Gene3D" id="1.25.40.10">
    <property type="entry name" value="Tetratricopeptide repeat domain"/>
    <property type="match status" value="1"/>
</dbReference>
<evidence type="ECO:0000259" key="1">
    <source>
        <dbReference type="Pfam" id="PF12770"/>
    </source>
</evidence>
<evidence type="ECO:0000313" key="3">
    <source>
        <dbReference type="Proteomes" id="UP001516472"/>
    </source>
</evidence>
<dbReference type="Pfam" id="PF12770">
    <property type="entry name" value="CHAT"/>
    <property type="match status" value="1"/>
</dbReference>
<dbReference type="InterPro" id="IPR024983">
    <property type="entry name" value="CHAT_dom"/>
</dbReference>
<sequence>MTDAGTTRKLDLAEGLLGKRMPAQAVQLAREALQEQPAGALPGERARAHDVLGQALLESEDGAAAVGHLEEALGLLAPDAPSQSRIQTRMTLATAYACLERHGDAAAQLTRAIEDARAVGLPGHLALASVRLAELEELSGDVRRWPERLRSAEREVVGTPFEKLLLLLRLGPERNGGRLAEEVLDVMRSYAQDTLQLNVPLEQQLAILLMNQAEQLPGDLRSELLDGTNRLRIKPIVRARLLASEGRASEALELLRRKLPKDTTHSEQLRTAGLLMALLDEQAHDERLQVCDVVERLLVGEDDDPSMRSDLAAALWKSARGERKVLDRAWRHAEHAAEVLASSASAREVNARVLASIRMSQLASGAAMSTPEQIALALWFEQALPLPEEELDRHRREAASILLHPGPLTLPRALTIAERLLCGATDSAETQAIQSRLRWVRQRSQAASDTASPDSMGDRRGPFDEVPAWVVELAQGRPPSKAISFDEQELTFLPHLMTARPDRAEECLDWLLEIMLRASMTGRELLALLAALGPVGAVGPRLLERVERAVAREPSFSLLRLRVQLLAQTRAWGEETPYSHAANALLAAARTPEERLEAGFFKGVERLNALQVLHPLEGRREHILEEARQILLKAMEEITRVQIPDPLLFALLITTGNAFREGPAPEVERALGLYEQARSLGAPNPLEAARLSKVTADALLLRLAPGDAVQALRLLEHALKLREGGPYEAETLVSAAQAELEQPERPDEERLTRAIARLEEALRCGDERNRLALADQLISLMAQLIPHRRRDGSLHRRLDELGRLHPRLAEKAARAKRGQKGPVPEEWMRIGVASVQQPAVAAYVRETHPLKRAKDLIAELSLDPSSPLAQAILAQESPPEERTPSSLRARAERLLHVTDAEERPGLCAARAKLLTHLAGLGHASVQETLSTIEEAERLSRAISSPEARHFLILELVRVWTPLDVHDHPIADFSRAARLCREVLDDPAVSPAVSLDALQCFARATRYRTDGDRDAHLREAAKLYEECLRHYEHLGMEDGEAIMRTNLAEVRAELRTGGSEPEYDEGLKAARARVSVARGSSEQVLAKGNLAVELTRLGSRRRSPEGDALLAEARTHFESMPWEDVPELRRFSVENFQALCLAEIAVRAGRRAEAIGLWSQRLEGQDREAQPFNWAMTAHNFALHLMAPDRHTGSMETKAVIAGLLLCEQVLQIRTLEAHPGFHWETTDEMGQAIVRVLECRPDSDPWPHELWVRGAQALDSAIAAARRWGKGERLAQSALGLLRLSLLTQEPRHIEPTAERAWVALDEARPFLLVDEASAFEEAQVTADVGTVLARALNEQSASGSAGLSFVLTGDSAERVLRWLARASGAFQRTLAGRMSRPARVPSGDWVEWLEALRGGTPGGVARALEKVRLTEPSFLRGEPDLSGTWNWLRSRPGSAAVALVSGSLGTMVVALESPEQPRVMVAELRVDAIPVEERAVAQAMGVDEGGQPYRDLLAWARTHLLPSLQFLLPPAPTHLLWIPAGPLRLLAPVDLWPSTPVSLGTRLALEARPFPERPRCTLIAVADPGPGRRGDLKSAVKLGAHLAQRVAASGKPRALLSQGSKFGTALKLTCPGIVERPASAQDVLRELAEADVVVILCHGGVEGPRKATLQLLDETGSDSELALEQVGADPRRIAGATVVLLSCETGQVGSWLHRAAGLAGAFLASGARRIIAPLWDVRLGTAFQVGNAVLDALAGDQDPSLALHALQSADQQADRSSASSFGRIWSLKAFVHWVG</sequence>
<feature type="domain" description="CHAT" evidence="1">
    <location>
        <begin position="1619"/>
        <end position="1761"/>
    </location>
</feature>
<dbReference type="EMBL" id="JAAIYO010000001">
    <property type="protein sequence ID" value="MBE4747131.1"/>
    <property type="molecule type" value="Genomic_DNA"/>
</dbReference>
<dbReference type="RefSeq" id="WP_193346544.1">
    <property type="nucleotide sequence ID" value="NZ_CBCSIP010000020.1"/>
</dbReference>
<organism evidence="2 3">
    <name type="scientific">Corallococcus soli</name>
    <dbReference type="NCBI Taxonomy" id="2710757"/>
    <lineage>
        <taxon>Bacteria</taxon>
        <taxon>Pseudomonadati</taxon>
        <taxon>Myxococcota</taxon>
        <taxon>Myxococcia</taxon>
        <taxon>Myxococcales</taxon>
        <taxon>Cystobacterineae</taxon>
        <taxon>Myxococcaceae</taxon>
        <taxon>Corallococcus</taxon>
    </lineage>
</organism>
<evidence type="ECO:0000313" key="2">
    <source>
        <dbReference type="EMBL" id="MBE4747131.1"/>
    </source>
</evidence>
<accession>A0ABR9PGT0</accession>
<comment type="caution">
    <text evidence="2">The sequence shown here is derived from an EMBL/GenBank/DDBJ whole genome shotgun (WGS) entry which is preliminary data.</text>
</comment>
<gene>
    <name evidence="2" type="ORF">G4177_02945</name>
</gene>
<reference evidence="2 3" key="1">
    <citation type="submission" date="2020-02" db="EMBL/GenBank/DDBJ databases">
        <authorList>
            <person name="Babadi Z.K."/>
            <person name="Risdian C."/>
            <person name="Ebrahimipour G.H."/>
            <person name="Wink J."/>
        </authorList>
    </citation>
    <scope>NUCLEOTIDE SEQUENCE [LARGE SCALE GENOMIC DNA]</scope>
    <source>
        <strain evidence="2 3">ZKHCc1 1396</strain>
    </source>
</reference>
<dbReference type="Proteomes" id="UP001516472">
    <property type="component" value="Unassembled WGS sequence"/>
</dbReference>
<name>A0ABR9PGT0_9BACT</name>
<keyword evidence="3" id="KW-1185">Reference proteome</keyword>
<dbReference type="InterPro" id="IPR011990">
    <property type="entry name" value="TPR-like_helical_dom_sf"/>
</dbReference>
<protein>
    <submittedName>
        <fullName evidence="2">CHAT domain-containing protein</fullName>
    </submittedName>
</protein>